<evidence type="ECO:0000313" key="5">
    <source>
        <dbReference type="EMBL" id="CAI9758294.1"/>
    </source>
</evidence>
<feature type="compositionally biased region" description="Basic residues" evidence="2">
    <location>
        <begin position="286"/>
        <end position="297"/>
    </location>
</feature>
<evidence type="ECO:0000259" key="4">
    <source>
        <dbReference type="SMART" id="SM00554"/>
    </source>
</evidence>
<feature type="region of interest" description="Disordered" evidence="2">
    <location>
        <begin position="271"/>
        <end position="303"/>
    </location>
</feature>
<organism evidence="5 6">
    <name type="scientific">Fraxinus pennsylvanica</name>
    <dbReference type="NCBI Taxonomy" id="56036"/>
    <lineage>
        <taxon>Eukaryota</taxon>
        <taxon>Viridiplantae</taxon>
        <taxon>Streptophyta</taxon>
        <taxon>Embryophyta</taxon>
        <taxon>Tracheophyta</taxon>
        <taxon>Spermatophyta</taxon>
        <taxon>Magnoliopsida</taxon>
        <taxon>eudicotyledons</taxon>
        <taxon>Gunneridae</taxon>
        <taxon>Pentapetalae</taxon>
        <taxon>asterids</taxon>
        <taxon>lamiids</taxon>
        <taxon>Lamiales</taxon>
        <taxon>Oleaceae</taxon>
        <taxon>Oleeae</taxon>
        <taxon>Fraxinus</taxon>
    </lineage>
</organism>
<protein>
    <recommendedName>
        <fullName evidence="4">FAS1 domain-containing protein</fullName>
    </recommendedName>
</protein>
<comment type="similarity">
    <text evidence="1">Belongs to the fasciclin-like AGP family.</text>
</comment>
<evidence type="ECO:0000256" key="3">
    <source>
        <dbReference type="SAM" id="SignalP"/>
    </source>
</evidence>
<dbReference type="PANTHER" id="PTHR33985:SF15">
    <property type="entry name" value="FASCICLIN-LIKE ARABINOGALACTAN PROTEIN 19"/>
    <property type="match status" value="1"/>
</dbReference>
<dbReference type="InterPro" id="IPR052806">
    <property type="entry name" value="Fasciclin-like_AGP"/>
</dbReference>
<dbReference type="EMBL" id="OU503038">
    <property type="protein sequence ID" value="CAI9758294.1"/>
    <property type="molecule type" value="Genomic_DNA"/>
</dbReference>
<reference evidence="5" key="1">
    <citation type="submission" date="2023-05" db="EMBL/GenBank/DDBJ databases">
        <authorList>
            <person name="Huff M."/>
        </authorList>
    </citation>
    <scope>NUCLEOTIDE SEQUENCE</scope>
</reference>
<dbReference type="InterPro" id="IPR036378">
    <property type="entry name" value="FAS1_dom_sf"/>
</dbReference>
<keyword evidence="3" id="KW-0732">Signal</keyword>
<evidence type="ECO:0000313" key="6">
    <source>
        <dbReference type="Proteomes" id="UP000834106"/>
    </source>
</evidence>
<dbReference type="InterPro" id="IPR000782">
    <property type="entry name" value="FAS1_domain"/>
</dbReference>
<feature type="chain" id="PRO_5041934102" description="FAS1 domain-containing protein" evidence="3">
    <location>
        <begin position="23"/>
        <end position="303"/>
    </location>
</feature>
<accession>A0AAD1YVV4</accession>
<feature type="signal peptide" evidence="3">
    <location>
        <begin position="1"/>
        <end position="22"/>
    </location>
</feature>
<feature type="domain" description="FAS1" evidence="4">
    <location>
        <begin position="78"/>
        <end position="184"/>
    </location>
</feature>
<dbReference type="PANTHER" id="PTHR33985">
    <property type="entry name" value="OS02G0491300 PROTEIN-RELATED"/>
    <property type="match status" value="1"/>
</dbReference>
<evidence type="ECO:0000256" key="2">
    <source>
        <dbReference type="SAM" id="MobiDB-lite"/>
    </source>
</evidence>
<proteinExistence type="inferred from homology"/>
<dbReference type="SUPFAM" id="SSF82153">
    <property type="entry name" value="FAS1 domain"/>
    <property type="match status" value="1"/>
</dbReference>
<dbReference type="FunFam" id="2.30.180.10:FF:000046">
    <property type="entry name" value="Fasciclin-like arabinogalactan family protein"/>
    <property type="match status" value="1"/>
</dbReference>
<evidence type="ECO:0000256" key="1">
    <source>
        <dbReference type="ARBA" id="ARBA00007843"/>
    </source>
</evidence>
<dbReference type="AlphaFoldDB" id="A0AAD1YVV4"/>
<dbReference type="SMART" id="SM00554">
    <property type="entry name" value="FAS1"/>
    <property type="match status" value="1"/>
</dbReference>
<dbReference type="Pfam" id="PF02469">
    <property type="entry name" value="Fasciclin"/>
    <property type="match status" value="1"/>
</dbReference>
<keyword evidence="6" id="KW-1185">Reference proteome</keyword>
<dbReference type="Proteomes" id="UP000834106">
    <property type="component" value="Chromosome 3"/>
</dbReference>
<gene>
    <name evidence="5" type="ORF">FPE_LOCUS5724</name>
</gene>
<sequence length="303" mass="33158">MDTTFFLFLLLGSAAVITTATAKTIDSTKTFQEHESMLQTLRSRGYTLFSNAITTTDLQYQLLTTTAADDVNSTTSFTLFCPKDSQLFALDMASDANIYISTLHYHVIPHRRLTFAELRNLSTSFLDTLLPHYSVLIGKTQNDSVISNNGSTGVMVDGVRISDPDLFVGSRTVVHGIDDILVTGLNKYSEDLGEEEINNNGLGSATPAATAGYSPEEFLAPMAQFDSNVPVPPPNTNLASIPQFESSSPVASDEETLALLAQLAWNIPVEEPALSPVKKGNEKSTKKGNRRKNRHRDHHFDDL</sequence>
<name>A0AAD1YVV4_9LAMI</name>
<dbReference type="Gene3D" id="2.30.180.10">
    <property type="entry name" value="FAS1 domain"/>
    <property type="match status" value="1"/>
</dbReference>